<gene>
    <name evidence="1" type="ORF">EI77_04348</name>
</gene>
<evidence type="ECO:0000313" key="1">
    <source>
        <dbReference type="EMBL" id="TDU64164.1"/>
    </source>
</evidence>
<sequence length="134" mass="14766">MQRENDLDSWPFEQPRDSAVIAMRQIMARSEPILLVSHDLEDESWQFIGTSDASMDDVMVVSLESVSLLDSSIFEVADLPPGWQATRSEVGGVWNRSECVPDAEELIISPIPSLVATLLNREPANGFSTGTGRC</sequence>
<name>A0A4R7RMH4_9BACT</name>
<dbReference type="EMBL" id="SOCA01000012">
    <property type="protein sequence ID" value="TDU64164.1"/>
    <property type="molecule type" value="Genomic_DNA"/>
</dbReference>
<dbReference type="AlphaFoldDB" id="A0A4R7RMH4"/>
<organism evidence="1 2">
    <name type="scientific">Prosthecobacter fusiformis</name>
    <dbReference type="NCBI Taxonomy" id="48464"/>
    <lineage>
        <taxon>Bacteria</taxon>
        <taxon>Pseudomonadati</taxon>
        <taxon>Verrucomicrobiota</taxon>
        <taxon>Verrucomicrobiia</taxon>
        <taxon>Verrucomicrobiales</taxon>
        <taxon>Verrucomicrobiaceae</taxon>
        <taxon>Prosthecobacter</taxon>
    </lineage>
</organism>
<dbReference type="Proteomes" id="UP000295662">
    <property type="component" value="Unassembled WGS sequence"/>
</dbReference>
<evidence type="ECO:0000313" key="2">
    <source>
        <dbReference type="Proteomes" id="UP000295662"/>
    </source>
</evidence>
<reference evidence="1 2" key="1">
    <citation type="submission" date="2019-03" db="EMBL/GenBank/DDBJ databases">
        <title>Genomic Encyclopedia of Archaeal and Bacterial Type Strains, Phase II (KMG-II): from individual species to whole genera.</title>
        <authorList>
            <person name="Goeker M."/>
        </authorList>
    </citation>
    <scope>NUCLEOTIDE SEQUENCE [LARGE SCALE GENOMIC DNA]</scope>
    <source>
        <strain evidence="1 2">ATCC 25309</strain>
    </source>
</reference>
<comment type="caution">
    <text evidence="1">The sequence shown here is derived from an EMBL/GenBank/DDBJ whole genome shotgun (WGS) entry which is preliminary data.</text>
</comment>
<proteinExistence type="predicted"/>
<protein>
    <recommendedName>
        <fullName evidence="3">DUF2185 domain-containing protein</fullName>
    </recommendedName>
</protein>
<accession>A0A4R7RMH4</accession>
<keyword evidence="2" id="KW-1185">Reference proteome</keyword>
<evidence type="ECO:0008006" key="3">
    <source>
        <dbReference type="Google" id="ProtNLM"/>
    </source>
</evidence>